<proteinExistence type="predicted"/>
<evidence type="ECO:0000313" key="3">
    <source>
        <dbReference type="Proteomes" id="UP000185736"/>
    </source>
</evidence>
<feature type="region of interest" description="Disordered" evidence="1">
    <location>
        <begin position="701"/>
        <end position="733"/>
    </location>
</feature>
<organism evidence="2 3">
    <name type="scientific">Actinomyces oris</name>
    <dbReference type="NCBI Taxonomy" id="544580"/>
    <lineage>
        <taxon>Bacteria</taxon>
        <taxon>Bacillati</taxon>
        <taxon>Actinomycetota</taxon>
        <taxon>Actinomycetes</taxon>
        <taxon>Actinomycetales</taxon>
        <taxon>Actinomycetaceae</taxon>
        <taxon>Actinomyces</taxon>
    </lineage>
</organism>
<dbReference type="AlphaFoldDB" id="A0A1Q8I1G0"/>
<dbReference type="Proteomes" id="UP000185736">
    <property type="component" value="Unassembled WGS sequence"/>
</dbReference>
<evidence type="ECO:0000313" key="2">
    <source>
        <dbReference type="EMBL" id="OLL14939.1"/>
    </source>
</evidence>
<reference evidence="2 3" key="1">
    <citation type="submission" date="2016-12" db="EMBL/GenBank/DDBJ databases">
        <title>Genomic comparison of strains in the 'Actinomyces naeslundii' group.</title>
        <authorList>
            <person name="Mughal S.R."/>
            <person name="Do T."/>
            <person name="Gilbert S.C."/>
            <person name="Witherden E.A."/>
            <person name="Didelot X."/>
            <person name="Beighton D."/>
        </authorList>
    </citation>
    <scope>NUCLEOTIDE SEQUENCE [LARGE SCALE GENOMIC DNA]</scope>
    <source>
        <strain evidence="2 3">S64C</strain>
    </source>
</reference>
<accession>A0A1Q8I1G0</accession>
<protein>
    <recommendedName>
        <fullName evidence="4">CRISPR-associated RAMP family protein</fullName>
    </recommendedName>
</protein>
<gene>
    <name evidence="2" type="ORF">BKH32_05890</name>
</gene>
<dbReference type="RefSeq" id="WP_075249078.1">
    <property type="nucleotide sequence ID" value="NZ_MSGO01000025.1"/>
</dbReference>
<evidence type="ECO:0008006" key="4">
    <source>
        <dbReference type="Google" id="ProtNLM"/>
    </source>
</evidence>
<dbReference type="EMBL" id="MSGO01000025">
    <property type="protein sequence ID" value="OLL14939.1"/>
    <property type="molecule type" value="Genomic_DNA"/>
</dbReference>
<comment type="caution">
    <text evidence="2">The sequence shown here is derived from an EMBL/GenBank/DDBJ whole genome shotgun (WGS) entry which is preliminary data.</text>
</comment>
<name>A0A1Q8I1G0_9ACTO</name>
<sequence length="733" mass="81112">MTSFQPFHSAVNRIPVLRPKVLDLVDRKALPADLFGDQEPPAHDHLLLERWSGSIDLELTVRTPLVYGEQRENPGGGTQVEIPTDQQGRVVFPGTMVKGMLSRAYEVLTASRFRVFEEHAKPLTYRADVADALRLVPVRVVEVKDKDGGIIVELLRGSTGDGDVEYKDQFDHRPFPIMLAASLQDGGRGHAQRGHGFNETQFRAMTRHENKVRCDLALCLHPRGGHYAYWQVVGLYDGRGNPVCAFNVRNDIDVVGERNDVTGYVYRTARDGDQASDVFPRKHDERVFFDLSESPERFEVDRSVVEAYRGVVDSYAQQREENDLQPGMRPNRFTGVDSESLLHVGSLAYAVLSDDETAVEELVPTMAGRRSYCMSPRSLAEEQRVAPLGAAAEASAADRLFGYVVPDTREGAEDGDVAARGRLIFGQVDTSSVVLSRDETPIAPLLSPKPASARRFLTDRNGRTPRNAGKVLQRSEYFRSGQHLGVAVHPIHRSILGSEEFPASATRAPRQEGVTQGENLQIQSVVKTWIRPGSVLRCRMRFENLSRNELAALVWLLEPANLVPASEQNAEKSKTGYLRVGLGKPLGLGAVEVRMAKDGLRAVNVGGENDLSEAYQNLSGCLGVSETVHRPADFALKINPAALPWVQALQRASFGYSDGRPVRHMLLNENQENNKVDRYGDPKCGLSPVDMFGAGDTKLLQVPEPERRNGGRQHRGGRQGGHHGNTHHHGRRH</sequence>
<feature type="compositionally biased region" description="Basic residues" evidence="1">
    <location>
        <begin position="710"/>
        <end position="733"/>
    </location>
</feature>
<evidence type="ECO:0000256" key="1">
    <source>
        <dbReference type="SAM" id="MobiDB-lite"/>
    </source>
</evidence>